<comment type="caution">
    <text evidence="2">The sequence shown here is derived from an EMBL/GenBank/DDBJ whole genome shotgun (WGS) entry which is preliminary data.</text>
</comment>
<feature type="region of interest" description="Disordered" evidence="1">
    <location>
        <begin position="1"/>
        <end position="133"/>
    </location>
</feature>
<accession>A0AAD7CX96</accession>
<name>A0AAD7CX96_MYCRO</name>
<dbReference type="AlphaFoldDB" id="A0AAD7CX96"/>
<reference evidence="2" key="1">
    <citation type="submission" date="2023-03" db="EMBL/GenBank/DDBJ databases">
        <title>Massive genome expansion in bonnet fungi (Mycena s.s.) driven by repeated elements and novel gene families across ecological guilds.</title>
        <authorList>
            <consortium name="Lawrence Berkeley National Laboratory"/>
            <person name="Harder C.B."/>
            <person name="Miyauchi S."/>
            <person name="Viragh M."/>
            <person name="Kuo A."/>
            <person name="Thoen E."/>
            <person name="Andreopoulos B."/>
            <person name="Lu D."/>
            <person name="Skrede I."/>
            <person name="Drula E."/>
            <person name="Henrissat B."/>
            <person name="Morin E."/>
            <person name="Kohler A."/>
            <person name="Barry K."/>
            <person name="LaButti K."/>
            <person name="Morin E."/>
            <person name="Salamov A."/>
            <person name="Lipzen A."/>
            <person name="Mereny Z."/>
            <person name="Hegedus B."/>
            <person name="Baldrian P."/>
            <person name="Stursova M."/>
            <person name="Weitz H."/>
            <person name="Taylor A."/>
            <person name="Grigoriev I.V."/>
            <person name="Nagy L.G."/>
            <person name="Martin F."/>
            <person name="Kauserud H."/>
        </authorList>
    </citation>
    <scope>NUCLEOTIDE SEQUENCE</scope>
    <source>
        <strain evidence="2">CBHHK067</strain>
    </source>
</reference>
<sequence>MPLFGSSNNHNNNNNLTATEMDNAGYNNTQATGPGMGRTHEPRLANDPLAPGTGTGTAGMGGAGMGQGANVGGGRHHVPAAAGMHNDGMHNDGMMAGQGQQYGAGGGAAIPPTGALSSQHQQQPHSGGGAMTGKIEHAVGSIVGSKTLKAKGIQKEQEAKGMKIQSQELAEAERLEAEAGLRRERAVGHGAHPDNRHVGGVVPTGPGTYN</sequence>
<feature type="compositionally biased region" description="Gly residues" evidence="1">
    <location>
        <begin position="53"/>
        <end position="73"/>
    </location>
</feature>
<feature type="compositionally biased region" description="Low complexity" evidence="1">
    <location>
        <begin position="198"/>
        <end position="210"/>
    </location>
</feature>
<feature type="compositionally biased region" description="Polar residues" evidence="1">
    <location>
        <begin position="16"/>
        <end position="32"/>
    </location>
</feature>
<keyword evidence="3" id="KW-1185">Reference proteome</keyword>
<evidence type="ECO:0000256" key="1">
    <source>
        <dbReference type="SAM" id="MobiDB-lite"/>
    </source>
</evidence>
<dbReference type="Proteomes" id="UP001221757">
    <property type="component" value="Unassembled WGS sequence"/>
</dbReference>
<organism evidence="2 3">
    <name type="scientific">Mycena rosella</name>
    <name type="common">Pink bonnet</name>
    <name type="synonym">Agaricus rosellus</name>
    <dbReference type="NCBI Taxonomy" id="1033263"/>
    <lineage>
        <taxon>Eukaryota</taxon>
        <taxon>Fungi</taxon>
        <taxon>Dikarya</taxon>
        <taxon>Basidiomycota</taxon>
        <taxon>Agaricomycotina</taxon>
        <taxon>Agaricomycetes</taxon>
        <taxon>Agaricomycetidae</taxon>
        <taxon>Agaricales</taxon>
        <taxon>Marasmiineae</taxon>
        <taxon>Mycenaceae</taxon>
        <taxon>Mycena</taxon>
    </lineage>
</organism>
<evidence type="ECO:0000313" key="3">
    <source>
        <dbReference type="Proteomes" id="UP001221757"/>
    </source>
</evidence>
<gene>
    <name evidence="2" type="ORF">B0H17DRAFT_1088420</name>
</gene>
<protein>
    <submittedName>
        <fullName evidence="2">Uncharacterized protein</fullName>
    </submittedName>
</protein>
<evidence type="ECO:0000313" key="2">
    <source>
        <dbReference type="EMBL" id="KAJ7668030.1"/>
    </source>
</evidence>
<dbReference type="EMBL" id="JARKIE010000199">
    <property type="protein sequence ID" value="KAJ7668030.1"/>
    <property type="molecule type" value="Genomic_DNA"/>
</dbReference>
<proteinExistence type="predicted"/>
<feature type="region of interest" description="Disordered" evidence="1">
    <location>
        <begin position="189"/>
        <end position="210"/>
    </location>
</feature>